<keyword evidence="9" id="KW-0472">Membrane</keyword>
<name>W1P6G0_AMBTC</name>
<dbReference type="InterPro" id="IPR035892">
    <property type="entry name" value="C2_domain_sf"/>
</dbReference>
<dbReference type="Proteomes" id="UP000017836">
    <property type="component" value="Unassembled WGS sequence"/>
</dbReference>
<dbReference type="GO" id="GO:0005634">
    <property type="term" value="C:nucleus"/>
    <property type="evidence" value="ECO:0007669"/>
    <property type="project" value="UniProtKB-SubCell"/>
</dbReference>
<dbReference type="HOGENOM" id="CLU_106037_0_0_1"/>
<keyword evidence="10" id="KW-0539">Nucleus</keyword>
<gene>
    <name evidence="13" type="ORF">AMTR_s00007p00250850</name>
</gene>
<keyword evidence="8" id="KW-0446">Lipid-binding</keyword>
<reference evidence="14" key="1">
    <citation type="journal article" date="2013" name="Science">
        <title>The Amborella genome and the evolution of flowering plants.</title>
        <authorList>
            <consortium name="Amborella Genome Project"/>
        </authorList>
    </citation>
    <scope>NUCLEOTIDE SEQUENCE [LARGE SCALE GENOMIC DNA]</scope>
</reference>
<dbReference type="GO" id="GO:0008289">
    <property type="term" value="F:lipid binding"/>
    <property type="evidence" value="ECO:0007669"/>
    <property type="project" value="UniProtKB-KW"/>
</dbReference>
<dbReference type="InterPro" id="IPR044562">
    <property type="entry name" value="CAR1-11"/>
</dbReference>
<evidence type="ECO:0000256" key="3">
    <source>
        <dbReference type="ARBA" id="ARBA00022468"/>
    </source>
</evidence>
<evidence type="ECO:0000256" key="7">
    <source>
        <dbReference type="ARBA" id="ARBA00022837"/>
    </source>
</evidence>
<evidence type="ECO:0000256" key="10">
    <source>
        <dbReference type="ARBA" id="ARBA00023242"/>
    </source>
</evidence>
<accession>W1P6G0</accession>
<dbReference type="EMBL" id="KI394011">
    <property type="protein sequence ID" value="ERN05472.1"/>
    <property type="molecule type" value="Genomic_DNA"/>
</dbReference>
<dbReference type="GO" id="GO:0009738">
    <property type="term" value="P:abscisic acid-activated signaling pathway"/>
    <property type="evidence" value="ECO:0007669"/>
    <property type="project" value="UniProtKB-KW"/>
</dbReference>
<evidence type="ECO:0000256" key="2">
    <source>
        <dbReference type="ARBA" id="ARBA00004236"/>
    </source>
</evidence>
<evidence type="ECO:0000256" key="1">
    <source>
        <dbReference type="ARBA" id="ARBA00004123"/>
    </source>
</evidence>
<evidence type="ECO:0000259" key="12">
    <source>
        <dbReference type="PROSITE" id="PS50004"/>
    </source>
</evidence>
<dbReference type="GO" id="GO:0005096">
    <property type="term" value="F:GTPase activator activity"/>
    <property type="evidence" value="ECO:0007669"/>
    <property type="project" value="UniProtKB-KW"/>
</dbReference>
<proteinExistence type="inferred from homology"/>
<keyword evidence="5" id="KW-0938">Abscisic acid signaling pathway</keyword>
<keyword evidence="6" id="KW-0479">Metal-binding</keyword>
<dbReference type="OMA" id="NLPIMVC"/>
<dbReference type="SUPFAM" id="SSF49562">
    <property type="entry name" value="C2 domain (Calcium/lipid-binding domain, CaLB)"/>
    <property type="match status" value="1"/>
</dbReference>
<dbReference type="GO" id="GO:0005886">
    <property type="term" value="C:plasma membrane"/>
    <property type="evidence" value="ECO:0007669"/>
    <property type="project" value="UniProtKB-SubCell"/>
</dbReference>
<dbReference type="STRING" id="13333.W1P6G0"/>
<evidence type="ECO:0000256" key="6">
    <source>
        <dbReference type="ARBA" id="ARBA00022723"/>
    </source>
</evidence>
<dbReference type="Gene3D" id="2.60.40.150">
    <property type="entry name" value="C2 domain"/>
    <property type="match status" value="1"/>
</dbReference>
<evidence type="ECO:0000256" key="4">
    <source>
        <dbReference type="ARBA" id="ARBA00022475"/>
    </source>
</evidence>
<evidence type="ECO:0000256" key="9">
    <source>
        <dbReference type="ARBA" id="ARBA00023136"/>
    </source>
</evidence>
<dbReference type="GO" id="GO:0046872">
    <property type="term" value="F:metal ion binding"/>
    <property type="evidence" value="ECO:0007669"/>
    <property type="project" value="UniProtKB-KW"/>
</dbReference>
<comment type="subcellular location">
    <subcellularLocation>
        <location evidence="2">Cell membrane</location>
    </subcellularLocation>
    <subcellularLocation>
        <location evidence="1">Nucleus</location>
    </subcellularLocation>
</comment>
<feature type="domain" description="C2" evidence="12">
    <location>
        <begin position="1"/>
        <end position="104"/>
    </location>
</feature>
<evidence type="ECO:0000313" key="14">
    <source>
        <dbReference type="Proteomes" id="UP000017836"/>
    </source>
</evidence>
<sequence>MEKGLTGLLRVQVIRGVNLAVRDLLSSDPYVILSMGKQRLKTRVIKRNTNPTWNENLTLVVSNPIMPIKFRVYDKDTFSRDDKMGDAELDIQPFMEAVNMDLKGVPSGTIIRKLIPSRQNCLAEVSCISWEVNTVVQDVCLRLRNVERGEVELQLKWIPVQREMIS</sequence>
<dbReference type="PANTHER" id="PTHR45933">
    <property type="entry name" value="PROTEIN C2-DOMAIN ABA-RELATED 4"/>
    <property type="match status" value="1"/>
</dbReference>
<keyword evidence="14" id="KW-1185">Reference proteome</keyword>
<dbReference type="PROSITE" id="PS50004">
    <property type="entry name" value="C2"/>
    <property type="match status" value="1"/>
</dbReference>
<comment type="similarity">
    <text evidence="11">Belongs to the plant CAR protein family.</text>
</comment>
<evidence type="ECO:0000256" key="5">
    <source>
        <dbReference type="ARBA" id="ARBA00022682"/>
    </source>
</evidence>
<keyword evidence="4" id="KW-1003">Cell membrane</keyword>
<dbReference type="SMART" id="SM00239">
    <property type="entry name" value="C2"/>
    <property type="match status" value="1"/>
</dbReference>
<dbReference type="AlphaFoldDB" id="W1P6G0"/>
<dbReference type="Pfam" id="PF00168">
    <property type="entry name" value="C2"/>
    <property type="match status" value="1"/>
</dbReference>
<keyword evidence="3" id="KW-0343">GTPase activation</keyword>
<evidence type="ECO:0000256" key="11">
    <source>
        <dbReference type="ARBA" id="ARBA00024037"/>
    </source>
</evidence>
<keyword evidence="7" id="KW-0106">Calcium</keyword>
<dbReference type="Gramene" id="ERN05472">
    <property type="protein sequence ID" value="ERN05472"/>
    <property type="gene ID" value="AMTR_s00007p00250850"/>
</dbReference>
<dbReference type="PANTHER" id="PTHR45933:SF5">
    <property type="entry name" value="PROTEIN C2-DOMAIN ABA-RELATED 4"/>
    <property type="match status" value="1"/>
</dbReference>
<organism evidence="13 14">
    <name type="scientific">Amborella trichopoda</name>
    <dbReference type="NCBI Taxonomy" id="13333"/>
    <lineage>
        <taxon>Eukaryota</taxon>
        <taxon>Viridiplantae</taxon>
        <taxon>Streptophyta</taxon>
        <taxon>Embryophyta</taxon>
        <taxon>Tracheophyta</taxon>
        <taxon>Spermatophyta</taxon>
        <taxon>Magnoliopsida</taxon>
        <taxon>Amborellales</taxon>
        <taxon>Amborellaceae</taxon>
        <taxon>Amborella</taxon>
    </lineage>
</organism>
<protein>
    <recommendedName>
        <fullName evidence="12">C2 domain-containing protein</fullName>
    </recommendedName>
</protein>
<dbReference type="eggNOG" id="KOG1030">
    <property type="taxonomic scope" value="Eukaryota"/>
</dbReference>
<evidence type="ECO:0000313" key="13">
    <source>
        <dbReference type="EMBL" id="ERN05472.1"/>
    </source>
</evidence>
<evidence type="ECO:0000256" key="8">
    <source>
        <dbReference type="ARBA" id="ARBA00023121"/>
    </source>
</evidence>
<dbReference type="CDD" id="cd04038">
    <property type="entry name" value="C2_ArfGAP"/>
    <property type="match status" value="1"/>
</dbReference>
<dbReference type="InterPro" id="IPR000008">
    <property type="entry name" value="C2_dom"/>
</dbReference>